<reference evidence="2 3" key="1">
    <citation type="submission" date="2009-04" db="EMBL/GenBank/DDBJ databases">
        <authorList>
            <person name="Qin X."/>
            <person name="Bachman B."/>
            <person name="Battles P."/>
            <person name="Bell A."/>
            <person name="Bess C."/>
            <person name="Bickham C."/>
            <person name="Chaboub L."/>
            <person name="Chen D."/>
            <person name="Coyle M."/>
            <person name="Deiros D.R."/>
            <person name="Dinh H."/>
            <person name="Forbes L."/>
            <person name="Fowler G."/>
            <person name="Francisco L."/>
            <person name="Fu Q."/>
            <person name="Gubbala S."/>
            <person name="Hale W."/>
            <person name="Han Y."/>
            <person name="Hemphill L."/>
            <person name="Highlander S.K."/>
            <person name="Hirani K."/>
            <person name="Hogues M."/>
            <person name="Jackson L."/>
            <person name="Jakkamsetti A."/>
            <person name="Javaid M."/>
            <person name="Jiang H."/>
            <person name="Korchina V."/>
            <person name="Kovar C."/>
            <person name="Lara F."/>
            <person name="Lee S."/>
            <person name="Mata R."/>
            <person name="Mathew T."/>
            <person name="Moen C."/>
            <person name="Morales K."/>
            <person name="Munidasa M."/>
            <person name="Nazareth L."/>
            <person name="Ngo R."/>
            <person name="Nguyen L."/>
            <person name="Okwuonu G."/>
            <person name="Ongeri F."/>
            <person name="Patil S."/>
            <person name="Petrosino J."/>
            <person name="Pham C."/>
            <person name="Pham P."/>
            <person name="Pu L.-L."/>
            <person name="Puazo M."/>
            <person name="Raj R."/>
            <person name="Reid J."/>
            <person name="Rouhana J."/>
            <person name="Saada N."/>
            <person name="Shang Y."/>
            <person name="Simmons D."/>
            <person name="Thornton R."/>
            <person name="Warren J."/>
            <person name="Weissenberger G."/>
            <person name="Zhang J."/>
            <person name="Zhang L."/>
            <person name="Zhou C."/>
            <person name="Zhu D."/>
            <person name="Muzny D."/>
            <person name="Worley K."/>
            <person name="Gibbs R."/>
        </authorList>
    </citation>
    <scope>NUCLEOTIDE SEQUENCE [LARGE SCALE GENOMIC DNA]</scope>
    <source>
        <strain evidence="2 3">ATCC 19254</strain>
    </source>
</reference>
<keyword evidence="1" id="KW-0472">Membrane</keyword>
<proteinExistence type="predicted"/>
<protein>
    <submittedName>
        <fullName evidence="2">Uncharacterized protein</fullName>
    </submittedName>
</protein>
<gene>
    <name evidence="2" type="ORF">HMPREF0555_1000</name>
</gene>
<evidence type="ECO:0000256" key="1">
    <source>
        <dbReference type="SAM" id="Phobius"/>
    </source>
</evidence>
<feature type="transmembrane region" description="Helical" evidence="1">
    <location>
        <begin position="56"/>
        <end position="79"/>
    </location>
</feature>
<name>C2KK34_LEUMC</name>
<dbReference type="AlphaFoldDB" id="C2KK34"/>
<sequence>LILGIEGALLFLTVVCFYLGKKYHILKQVLIVLYIVTMAVYLIWRIGWTIPTNNVLSIILGIILVLAELGSFCLSLVFYRMF</sequence>
<dbReference type="Proteomes" id="UP000004283">
    <property type="component" value="Unassembled WGS sequence"/>
</dbReference>
<evidence type="ECO:0000313" key="3">
    <source>
        <dbReference type="Proteomes" id="UP000004283"/>
    </source>
</evidence>
<dbReference type="HOGENOM" id="CLU_2547911_0_0_9"/>
<accession>C2KK34</accession>
<dbReference type="EMBL" id="ACKV01000047">
    <property type="protein sequence ID" value="EEJ42401.1"/>
    <property type="molecule type" value="Genomic_DNA"/>
</dbReference>
<comment type="caution">
    <text evidence="2">The sequence shown here is derived from an EMBL/GenBank/DDBJ whole genome shotgun (WGS) entry which is preliminary data.</text>
</comment>
<evidence type="ECO:0000313" key="2">
    <source>
        <dbReference type="EMBL" id="EEJ42401.1"/>
    </source>
</evidence>
<feature type="transmembrane region" description="Helical" evidence="1">
    <location>
        <begin position="29"/>
        <end position="50"/>
    </location>
</feature>
<keyword evidence="1" id="KW-1133">Transmembrane helix</keyword>
<organism evidence="2 3">
    <name type="scientific">Leuconostoc mesenteroides subsp. cremoris ATCC 19254</name>
    <dbReference type="NCBI Taxonomy" id="586220"/>
    <lineage>
        <taxon>Bacteria</taxon>
        <taxon>Bacillati</taxon>
        <taxon>Bacillota</taxon>
        <taxon>Bacilli</taxon>
        <taxon>Lactobacillales</taxon>
        <taxon>Lactobacillaceae</taxon>
        <taxon>Leuconostoc</taxon>
    </lineage>
</organism>
<keyword evidence="1" id="KW-0812">Transmembrane</keyword>
<feature type="non-terminal residue" evidence="2">
    <location>
        <position position="1"/>
    </location>
</feature>